<evidence type="ECO:0000313" key="25">
    <source>
        <dbReference type="Proteomes" id="UP000825935"/>
    </source>
</evidence>
<feature type="binding site" evidence="23">
    <location>
        <position position="129"/>
    </location>
    <ligand>
        <name>Mg(2+)</name>
        <dbReference type="ChEBI" id="CHEBI:18420"/>
        <label>1</label>
    </ligand>
</feature>
<keyword evidence="10 21" id="KW-0436">Ligase</keyword>
<dbReference type="GO" id="GO:0005759">
    <property type="term" value="C:mitochondrial matrix"/>
    <property type="evidence" value="ECO:0007669"/>
    <property type="project" value="UniProtKB-SubCell"/>
</dbReference>
<feature type="binding site" evidence="22">
    <location>
        <position position="346"/>
    </location>
    <ligand>
        <name>ATP</name>
        <dbReference type="ChEBI" id="CHEBI:30616"/>
    </ligand>
</feature>
<evidence type="ECO:0000256" key="23">
    <source>
        <dbReference type="PIRSR" id="PIRSR038895-2"/>
    </source>
</evidence>
<comment type="similarity">
    <text evidence="5 21">Belongs to the folylpolyglutamate synthase family.</text>
</comment>
<evidence type="ECO:0000256" key="22">
    <source>
        <dbReference type="PIRSR" id="PIRSR038895-1"/>
    </source>
</evidence>
<dbReference type="NCBIfam" id="TIGR01499">
    <property type="entry name" value="folC"/>
    <property type="match status" value="1"/>
</dbReference>
<dbReference type="OMA" id="FAKHFWW"/>
<protein>
    <recommendedName>
        <fullName evidence="7 21">Folylpolyglutamate synthase</fullName>
        <ecNumber evidence="6 21">6.3.2.17</ecNumber>
    </recommendedName>
    <alternativeName>
        <fullName evidence="19 21">Folylpoly-gamma-glutamate synthetase</fullName>
    </alternativeName>
    <alternativeName>
        <fullName evidence="18 21">Tetrahydrofolylpolyglutamate synthase</fullName>
    </alternativeName>
</protein>
<dbReference type="SUPFAM" id="SSF53623">
    <property type="entry name" value="MurD-like peptide ligases, catalytic domain"/>
    <property type="match status" value="1"/>
</dbReference>
<evidence type="ECO:0000256" key="9">
    <source>
        <dbReference type="ARBA" id="ARBA00022563"/>
    </source>
</evidence>
<keyword evidence="14 22" id="KW-0067">ATP-binding</keyword>
<comment type="catalytic activity">
    <reaction evidence="20 21">
        <text>(6S)-5,6,7,8-tetrahydrofolyl-(gamma-L-Glu)(n) + L-glutamate + ATP = (6S)-5,6,7,8-tetrahydrofolyl-(gamma-L-Glu)(n+1) + ADP + phosphate + H(+)</text>
        <dbReference type="Rhea" id="RHEA:10580"/>
        <dbReference type="Rhea" id="RHEA-COMP:14738"/>
        <dbReference type="Rhea" id="RHEA-COMP:14740"/>
        <dbReference type="ChEBI" id="CHEBI:15378"/>
        <dbReference type="ChEBI" id="CHEBI:29985"/>
        <dbReference type="ChEBI" id="CHEBI:30616"/>
        <dbReference type="ChEBI" id="CHEBI:43474"/>
        <dbReference type="ChEBI" id="CHEBI:141005"/>
        <dbReference type="ChEBI" id="CHEBI:456216"/>
        <dbReference type="EC" id="6.3.2.17"/>
    </reaction>
</comment>
<feature type="binding site" evidence="23">
    <location>
        <position position="226"/>
    </location>
    <ligand>
        <name>Mg(2+)</name>
        <dbReference type="ChEBI" id="CHEBI:18420"/>
        <label>1</label>
    </ligand>
</feature>
<dbReference type="GO" id="GO:0005743">
    <property type="term" value="C:mitochondrial inner membrane"/>
    <property type="evidence" value="ECO:0007669"/>
    <property type="project" value="UniProtKB-SubCell"/>
</dbReference>
<dbReference type="FunFam" id="3.90.190.20:FF:000011">
    <property type="entry name" value="Folylpolyglutamate synthase"/>
    <property type="match status" value="1"/>
</dbReference>
<dbReference type="AlphaFoldDB" id="A0A8T2TFY9"/>
<dbReference type="GO" id="GO:0004326">
    <property type="term" value="F:tetrahydrofolylpolyglutamate synthase activity"/>
    <property type="evidence" value="ECO:0007669"/>
    <property type="project" value="UniProtKB-EC"/>
</dbReference>
<dbReference type="OrthoDB" id="5212574at2759"/>
<accession>A0A8T2TFY9</accession>
<dbReference type="InterPro" id="IPR036615">
    <property type="entry name" value="Mur_ligase_C_dom_sf"/>
</dbReference>
<evidence type="ECO:0000256" key="13">
    <source>
        <dbReference type="ARBA" id="ARBA00022792"/>
    </source>
</evidence>
<dbReference type="PANTHER" id="PTHR11136">
    <property type="entry name" value="FOLYLPOLYGLUTAMATE SYNTHASE-RELATED"/>
    <property type="match status" value="1"/>
</dbReference>
<evidence type="ECO:0000256" key="3">
    <source>
        <dbReference type="ARBA" id="ARBA00004496"/>
    </source>
</evidence>
<dbReference type="InterPro" id="IPR001645">
    <property type="entry name" value="Folylpolyglutamate_synth"/>
</dbReference>
<dbReference type="InterPro" id="IPR023600">
    <property type="entry name" value="Folylpolyglutamate_synth_euk"/>
</dbReference>
<keyword evidence="15 23" id="KW-0460">Magnesium</keyword>
<evidence type="ECO:0000256" key="12">
    <source>
        <dbReference type="ARBA" id="ARBA00022741"/>
    </source>
</evidence>
<dbReference type="GO" id="GO:0006730">
    <property type="term" value="P:one-carbon metabolic process"/>
    <property type="evidence" value="ECO:0007669"/>
    <property type="project" value="UniProtKB-KW"/>
</dbReference>
<keyword evidence="13" id="KW-0999">Mitochondrion inner membrane</keyword>
<dbReference type="PROSITE" id="PS01012">
    <property type="entry name" value="FOLYLPOLYGLU_SYNT_2"/>
    <property type="match status" value="1"/>
</dbReference>
<dbReference type="PANTHER" id="PTHR11136:SF5">
    <property type="entry name" value="FOLYLPOLYGLUTAMATE SYNTHASE, MITOCHONDRIAL"/>
    <property type="match status" value="1"/>
</dbReference>
<comment type="caution">
    <text evidence="24">The sequence shown here is derived from an EMBL/GenBank/DDBJ whole genome shotgun (WGS) entry which is preliminary data.</text>
</comment>
<dbReference type="InterPro" id="IPR018109">
    <property type="entry name" value="Folylpolyglutamate_synth_CS"/>
</dbReference>
<evidence type="ECO:0000256" key="19">
    <source>
        <dbReference type="ARBA" id="ARBA00030876"/>
    </source>
</evidence>
<dbReference type="InterPro" id="IPR036565">
    <property type="entry name" value="Mur-like_cat_sf"/>
</dbReference>
<gene>
    <name evidence="24" type="ORF">KP509_13G095200</name>
</gene>
<dbReference type="PIRSF" id="PIRSF038895">
    <property type="entry name" value="FPGS"/>
    <property type="match status" value="1"/>
</dbReference>
<feature type="binding site" evidence="22">
    <location>
        <position position="381"/>
    </location>
    <ligand>
        <name>ATP</name>
        <dbReference type="ChEBI" id="CHEBI:30616"/>
    </ligand>
</feature>
<feature type="binding site" evidence="23">
    <location>
        <position position="198"/>
    </location>
    <ligand>
        <name>Mg(2+)</name>
        <dbReference type="ChEBI" id="CHEBI:18420"/>
        <label>1</label>
    </ligand>
</feature>
<dbReference type="FunFam" id="3.40.1190.10:FF:000008">
    <property type="entry name" value="Folylpolyglutamate synthase"/>
    <property type="match status" value="1"/>
</dbReference>
<dbReference type="EC" id="6.3.2.17" evidence="6 21"/>
<comment type="subcellular location">
    <subcellularLocation>
        <location evidence="3">Cytoplasm</location>
    </subcellularLocation>
    <subcellularLocation>
        <location evidence="1">Mitochondrion inner membrane</location>
    </subcellularLocation>
    <subcellularLocation>
        <location evidence="2">Mitochondrion matrix</location>
    </subcellularLocation>
</comment>
<dbReference type="Gene3D" id="3.40.1190.10">
    <property type="entry name" value="Mur-like, catalytic domain"/>
    <property type="match status" value="1"/>
</dbReference>
<keyword evidence="16" id="KW-0496">Mitochondrion</keyword>
<dbReference type="Proteomes" id="UP000825935">
    <property type="component" value="Chromosome 13"/>
</dbReference>
<comment type="function">
    <text evidence="21">Catalyzes conversion of folates to polyglutamate derivatives allowing concentration of folate compounds in the cell and the intracellular retention of these cofactors, which are important substrates for most of the folate-dependent enzymes that are involved in one-carbon transfer reactions involved in purine, pyrimidine and amino acid synthesis.</text>
</comment>
<evidence type="ECO:0000256" key="21">
    <source>
        <dbReference type="PIRNR" id="PIRNR038895"/>
    </source>
</evidence>
<evidence type="ECO:0000256" key="17">
    <source>
        <dbReference type="ARBA" id="ARBA00023136"/>
    </source>
</evidence>
<evidence type="ECO:0000256" key="14">
    <source>
        <dbReference type="ARBA" id="ARBA00022840"/>
    </source>
</evidence>
<keyword evidence="25" id="KW-1185">Reference proteome</keyword>
<dbReference type="SUPFAM" id="SSF53244">
    <property type="entry name" value="MurD-like peptide ligases, peptide-binding domain"/>
    <property type="match status" value="1"/>
</dbReference>
<evidence type="ECO:0000256" key="10">
    <source>
        <dbReference type="ARBA" id="ARBA00022598"/>
    </source>
</evidence>
<proteinExistence type="inferred from homology"/>
<keyword evidence="11 23" id="KW-0479">Metal-binding</keyword>
<evidence type="ECO:0000256" key="1">
    <source>
        <dbReference type="ARBA" id="ARBA00004273"/>
    </source>
</evidence>
<dbReference type="EMBL" id="CM035418">
    <property type="protein sequence ID" value="KAH7422187.1"/>
    <property type="molecule type" value="Genomic_DNA"/>
</dbReference>
<evidence type="ECO:0000256" key="5">
    <source>
        <dbReference type="ARBA" id="ARBA00008276"/>
    </source>
</evidence>
<comment type="pathway">
    <text evidence="4 21">Cofactor biosynthesis; tetrahydrofolylpolyglutamate biosynthesis.</text>
</comment>
<dbReference type="PROSITE" id="PS01011">
    <property type="entry name" value="FOLYLPOLYGLU_SYNT_1"/>
    <property type="match status" value="1"/>
</dbReference>
<evidence type="ECO:0000256" key="4">
    <source>
        <dbReference type="ARBA" id="ARBA00005150"/>
    </source>
</evidence>
<sequence length="611" mass="67727">MPFSLACSLSLRRRRALFSPSSSSSSSHQFTHRRTHSMSFQDAIATLNKHLARPRPTSTGVTSSTKGPSQNVISRFSLLPKYIEALELQESLSHLSVIHVAGTKGKGSTCAFTENILRSCGYRTGLFTSPHLVDIRERFRFNGDLVSEEVFAKHFWWCWNRLQAVESSTLPMPWFFAFLTLLALKMFTLENVDVAILEVGVGGCYDATNVVPQPAVCGIASLGYDHMDVLGSTLSEIAAQKAGIFKAGVPAFSVPQPAEALEVLHKKARDLSVPLEITQDVEFYGVKSLKLGLDGDHQRTNAALAVALCAEWEKNHFSKKYSSFLEEGHLPDAYLQGLATTRWPGRGQIIYDVGFHSANAIKYTDEGDQKAQKGRLTLYLDGAHTAESLGACANWFSSSVLSGALKDKNNDVNIPNYKKWSSSNGCQDRGIMHKLCYQRVLVFNCMAKRDPQLLLPCLIKKCRQNGLQIDIALFVPPLSTSDAIETRSVSDICATAMEAEPDLSWQHLLQRVWESHQEPDKGSKAGSSIGLSWLRQYLNAGGHNRLHEQCVISTSSVVIPSLPVAIDWLRYWASQDLVELQVLVTGSLYLVGDLLKIHKHLRSQHLGLSWR</sequence>
<reference evidence="24" key="1">
    <citation type="submission" date="2021-08" db="EMBL/GenBank/DDBJ databases">
        <title>WGS assembly of Ceratopteris richardii.</title>
        <authorList>
            <person name="Marchant D.B."/>
            <person name="Chen G."/>
            <person name="Jenkins J."/>
            <person name="Shu S."/>
            <person name="Leebens-Mack J."/>
            <person name="Grimwood J."/>
            <person name="Schmutz J."/>
            <person name="Soltis P."/>
            <person name="Soltis D."/>
            <person name="Chen Z.-H."/>
        </authorList>
    </citation>
    <scope>NUCLEOTIDE SEQUENCE</scope>
    <source>
        <strain evidence="24">Whitten #5841</strain>
        <tissue evidence="24">Leaf</tissue>
    </source>
</reference>
<evidence type="ECO:0000256" key="6">
    <source>
        <dbReference type="ARBA" id="ARBA00013025"/>
    </source>
</evidence>
<evidence type="ECO:0000256" key="8">
    <source>
        <dbReference type="ARBA" id="ARBA00022490"/>
    </source>
</evidence>
<evidence type="ECO:0000256" key="11">
    <source>
        <dbReference type="ARBA" id="ARBA00022723"/>
    </source>
</evidence>
<keyword evidence="8" id="KW-0963">Cytoplasm</keyword>
<keyword evidence="17" id="KW-0472">Membrane</keyword>
<evidence type="ECO:0000256" key="7">
    <source>
        <dbReference type="ARBA" id="ARBA00018660"/>
    </source>
</evidence>
<dbReference type="GO" id="GO:0005829">
    <property type="term" value="C:cytosol"/>
    <property type="evidence" value="ECO:0007669"/>
    <property type="project" value="TreeGrafter"/>
</dbReference>
<evidence type="ECO:0000256" key="16">
    <source>
        <dbReference type="ARBA" id="ARBA00023128"/>
    </source>
</evidence>
<name>A0A8T2TFY9_CERRI</name>
<evidence type="ECO:0000313" key="24">
    <source>
        <dbReference type="EMBL" id="KAH7422187.1"/>
    </source>
</evidence>
<evidence type="ECO:0000256" key="15">
    <source>
        <dbReference type="ARBA" id="ARBA00022842"/>
    </source>
</evidence>
<keyword evidence="12 22" id="KW-0547">Nucleotide-binding</keyword>
<dbReference type="GO" id="GO:0005524">
    <property type="term" value="F:ATP binding"/>
    <property type="evidence" value="ECO:0007669"/>
    <property type="project" value="UniProtKB-KW"/>
</dbReference>
<organism evidence="24 25">
    <name type="scientific">Ceratopteris richardii</name>
    <name type="common">Triangle waterfern</name>
    <dbReference type="NCBI Taxonomy" id="49495"/>
    <lineage>
        <taxon>Eukaryota</taxon>
        <taxon>Viridiplantae</taxon>
        <taxon>Streptophyta</taxon>
        <taxon>Embryophyta</taxon>
        <taxon>Tracheophyta</taxon>
        <taxon>Polypodiopsida</taxon>
        <taxon>Polypodiidae</taxon>
        <taxon>Polypodiales</taxon>
        <taxon>Pteridineae</taxon>
        <taxon>Pteridaceae</taxon>
        <taxon>Parkerioideae</taxon>
        <taxon>Ceratopteris</taxon>
    </lineage>
</organism>
<comment type="cofactor">
    <cofactor evidence="21">
        <name>a monovalent cation</name>
        <dbReference type="ChEBI" id="CHEBI:60242"/>
    </cofactor>
    <text evidence="21">A monovalent cation.</text>
</comment>
<evidence type="ECO:0000256" key="2">
    <source>
        <dbReference type="ARBA" id="ARBA00004305"/>
    </source>
</evidence>
<evidence type="ECO:0000256" key="20">
    <source>
        <dbReference type="ARBA" id="ARBA00047493"/>
    </source>
</evidence>
<dbReference type="Gene3D" id="3.90.190.20">
    <property type="entry name" value="Mur ligase, C-terminal domain"/>
    <property type="match status" value="1"/>
</dbReference>
<evidence type="ECO:0000256" key="18">
    <source>
        <dbReference type="ARBA" id="ARBA00030592"/>
    </source>
</evidence>
<keyword evidence="9 21" id="KW-0554">One-carbon metabolism</keyword>
<dbReference type="GO" id="GO:0046872">
    <property type="term" value="F:metal ion binding"/>
    <property type="evidence" value="ECO:0007669"/>
    <property type="project" value="UniProtKB-KW"/>
</dbReference>